<reference evidence="3" key="1">
    <citation type="submission" date="2018-08" db="EMBL/GenBank/DDBJ databases">
        <authorList>
            <person name="Rodrigo-Torres L."/>
            <person name="Arahal R. D."/>
            <person name="Lucena T."/>
        </authorList>
    </citation>
    <scope>NUCLEOTIDE SEQUENCE [LARGE SCALE GENOMIC DNA]</scope>
    <source>
        <strain evidence="3">CECT 7235</strain>
    </source>
</reference>
<sequence>MQATQLLKLAETLAAHTDKKVTTLGVYSVNDGKFFERIKRGGGCTLKTASRVTEWFAENWPDDLTWPSDIPRPEAASKSKTSRRVA</sequence>
<name>A0A3B0MVX2_9RHOB</name>
<dbReference type="Proteomes" id="UP000272908">
    <property type="component" value="Unassembled WGS sequence"/>
</dbReference>
<evidence type="ECO:0000313" key="3">
    <source>
        <dbReference type="Proteomes" id="UP000272908"/>
    </source>
</evidence>
<organism evidence="2 3">
    <name type="scientific">Roseinatronobacter ekhonensis</name>
    <dbReference type="NCBI Taxonomy" id="254356"/>
    <lineage>
        <taxon>Bacteria</taxon>
        <taxon>Pseudomonadati</taxon>
        <taxon>Pseudomonadota</taxon>
        <taxon>Alphaproteobacteria</taxon>
        <taxon>Rhodobacterales</taxon>
        <taxon>Paracoccaceae</taxon>
        <taxon>Roseinatronobacter</taxon>
    </lineage>
</organism>
<dbReference type="OrthoDB" id="7874425at2"/>
<feature type="region of interest" description="Disordered" evidence="1">
    <location>
        <begin position="64"/>
        <end position="86"/>
    </location>
</feature>
<evidence type="ECO:0000313" key="2">
    <source>
        <dbReference type="EMBL" id="SUZ33909.1"/>
    </source>
</evidence>
<evidence type="ECO:0000256" key="1">
    <source>
        <dbReference type="SAM" id="MobiDB-lite"/>
    </source>
</evidence>
<accession>A0A3B0MVX2</accession>
<proteinExistence type="predicted"/>
<protein>
    <submittedName>
        <fullName evidence="2">Uncharacterized protein</fullName>
    </submittedName>
</protein>
<dbReference type="AlphaFoldDB" id="A0A3B0MVX2"/>
<gene>
    <name evidence="2" type="ORF">ROE7235_03690</name>
</gene>
<dbReference type="RefSeq" id="WP_121097228.1">
    <property type="nucleotide sequence ID" value="NZ_UIHC01000089.1"/>
</dbReference>
<dbReference type="EMBL" id="UIHC01000089">
    <property type="protein sequence ID" value="SUZ33909.1"/>
    <property type="molecule type" value="Genomic_DNA"/>
</dbReference>
<keyword evidence="3" id="KW-1185">Reference proteome</keyword>